<dbReference type="AlphaFoldDB" id="A0A401YYP4"/>
<feature type="region of interest" description="Disordered" evidence="1">
    <location>
        <begin position="111"/>
        <end position="133"/>
    </location>
</feature>
<dbReference type="Gene3D" id="3.30.70.1200">
    <property type="entry name" value="Crispr-associated protein, domain 1"/>
    <property type="match status" value="1"/>
</dbReference>
<comment type="caution">
    <text evidence="2">The sequence shown here is derived from an EMBL/GenBank/DDBJ whole genome shotgun (WGS) entry which is preliminary data.</text>
</comment>
<evidence type="ECO:0000256" key="1">
    <source>
        <dbReference type="SAM" id="MobiDB-lite"/>
    </source>
</evidence>
<name>A0A401YYP4_9ACTN</name>
<gene>
    <name evidence="2" type="ORF">EHYA_07430</name>
</gene>
<dbReference type="Pfam" id="PF08798">
    <property type="entry name" value="CRISPR_assoc"/>
    <property type="match status" value="1"/>
</dbReference>
<dbReference type="Proteomes" id="UP000286931">
    <property type="component" value="Unassembled WGS sequence"/>
</dbReference>
<accession>A0A401YYP4</accession>
<keyword evidence="3" id="KW-1185">Reference proteome</keyword>
<sequence>MPYLSRVRLNPLRGESRTLLANPRAMRGAVLGGVAERPTEERVLWRLDTDNPRRPMLFVLTESKPDWTHIVERAGWPDADGEHAAVRDYTPLLARIAVGREFAFRLTANPVQNTSTPQAPSTIQGKRKSAGHTRSFRIGHRTAADQTAWFLKRCERWGFTVPDARTDPAAPGLDAPESGEAAREVRITARQRHSFGKNGRGESPVVLTTATFEGRLRVTDAALFAERLVGGIGPGKAYGCGLMTLAALPEGS</sequence>
<dbReference type="NCBIfam" id="TIGR01907">
    <property type="entry name" value="casE_Cse3"/>
    <property type="match status" value="1"/>
</dbReference>
<proteinExistence type="predicted"/>
<dbReference type="InterPro" id="IPR010179">
    <property type="entry name" value="CRISPR-assoc_prot_Cse3"/>
</dbReference>
<dbReference type="OrthoDB" id="9795689at2"/>
<dbReference type="SUPFAM" id="SSF117987">
    <property type="entry name" value="CRISPR-associated protein"/>
    <property type="match status" value="2"/>
</dbReference>
<evidence type="ECO:0000313" key="3">
    <source>
        <dbReference type="Proteomes" id="UP000286931"/>
    </source>
</evidence>
<organism evidence="2 3">
    <name type="scientific">Embleya hyalina</name>
    <dbReference type="NCBI Taxonomy" id="516124"/>
    <lineage>
        <taxon>Bacteria</taxon>
        <taxon>Bacillati</taxon>
        <taxon>Actinomycetota</taxon>
        <taxon>Actinomycetes</taxon>
        <taxon>Kitasatosporales</taxon>
        <taxon>Streptomycetaceae</taxon>
        <taxon>Embleya</taxon>
    </lineage>
</organism>
<dbReference type="CDD" id="cd09727">
    <property type="entry name" value="Cas6_I-E"/>
    <property type="match status" value="1"/>
</dbReference>
<dbReference type="EMBL" id="BIFH01000034">
    <property type="protein sequence ID" value="GCD99708.1"/>
    <property type="molecule type" value="Genomic_DNA"/>
</dbReference>
<dbReference type="SMART" id="SM01101">
    <property type="entry name" value="CRISPR_assoc"/>
    <property type="match status" value="1"/>
</dbReference>
<feature type="compositionally biased region" description="Polar residues" evidence="1">
    <location>
        <begin position="111"/>
        <end position="124"/>
    </location>
</feature>
<protein>
    <submittedName>
        <fullName evidence="2">Type I-E CRISPR-associated protein Cas6/Cse3/CasE</fullName>
    </submittedName>
</protein>
<dbReference type="RefSeq" id="WP_126641559.1">
    <property type="nucleotide sequence ID" value="NZ_BIFH01000034.1"/>
</dbReference>
<dbReference type="Gene3D" id="3.30.70.1210">
    <property type="entry name" value="Crispr-associated protein, domain 2"/>
    <property type="match status" value="1"/>
</dbReference>
<reference evidence="2 3" key="1">
    <citation type="submission" date="2018-12" db="EMBL/GenBank/DDBJ databases">
        <title>Draft genome sequence of Embleya hyalina NBRC 13850T.</title>
        <authorList>
            <person name="Komaki H."/>
            <person name="Hosoyama A."/>
            <person name="Kimura A."/>
            <person name="Ichikawa N."/>
            <person name="Tamura T."/>
        </authorList>
    </citation>
    <scope>NUCLEOTIDE SEQUENCE [LARGE SCALE GENOMIC DNA]</scope>
    <source>
        <strain evidence="2 3">NBRC 13850</strain>
    </source>
</reference>
<evidence type="ECO:0000313" key="2">
    <source>
        <dbReference type="EMBL" id="GCD99708.1"/>
    </source>
</evidence>